<feature type="binding site" evidence="6">
    <location>
        <position position="76"/>
    </location>
    <ligand>
        <name>ATP</name>
        <dbReference type="ChEBI" id="CHEBI:30616"/>
    </ligand>
</feature>
<evidence type="ECO:0000256" key="7">
    <source>
        <dbReference type="RuleBase" id="RU000304"/>
    </source>
</evidence>
<evidence type="ECO:0000256" key="4">
    <source>
        <dbReference type="ARBA" id="ARBA00022777"/>
    </source>
</evidence>
<evidence type="ECO:0000259" key="8">
    <source>
        <dbReference type="PROSITE" id="PS50011"/>
    </source>
</evidence>
<dbReference type="PROSITE" id="PS00107">
    <property type="entry name" value="PROTEIN_KINASE_ATP"/>
    <property type="match status" value="1"/>
</dbReference>
<organism evidence="10 11">
    <name type="scientific">Plasmodiophora brassicae</name>
    <name type="common">Clubroot disease agent</name>
    <dbReference type="NCBI Taxonomy" id="37360"/>
    <lineage>
        <taxon>Eukaryota</taxon>
        <taxon>Sar</taxon>
        <taxon>Rhizaria</taxon>
        <taxon>Endomyxa</taxon>
        <taxon>Phytomyxea</taxon>
        <taxon>Plasmodiophorida</taxon>
        <taxon>Plasmodiophoridae</taxon>
        <taxon>Plasmodiophora</taxon>
    </lineage>
</organism>
<evidence type="ECO:0000256" key="3">
    <source>
        <dbReference type="ARBA" id="ARBA00022741"/>
    </source>
</evidence>
<dbReference type="PROSITE" id="PS51285">
    <property type="entry name" value="AGC_KINASE_CTER"/>
    <property type="match status" value="1"/>
</dbReference>
<sequence length="350" mass="39966">MIAIGMPRHQLHLVHRSVVFVALATFATSVISSAPVRALSECRKGDFEKIAVVGHGMTSFVFLARHIRTRQVFAIKRIPKSWMQTPTAIANEPQMLRLMQGISFVVKLYCSMSDSSYEYLVMEFCQGGELYELVLYDGPLQERHAKFYAASIVLALEQMHERGIIYRDLKLQNVLLTTTGQVRLTDAGFSKRLAAGARTRSFLGTPEYMAPEIYKGKDYDHSVDWWSLGVVIYQMLFKKVPFEFRDGDFPTQWERIFSRSLDISSDVLSVAVQNIIRGLLCQSPESRLGSRGAHEVKNHEWFSDIDWDALAQERVPPPFIADFTGDTDLSLFDMDWVQRNVNTTPEFEDF</sequence>
<dbReference type="InterPro" id="IPR000961">
    <property type="entry name" value="AGC-kinase_C"/>
</dbReference>
<dbReference type="EMBL" id="CDSF01000090">
    <property type="protein sequence ID" value="CEO99186.1"/>
    <property type="molecule type" value="Genomic_DNA"/>
</dbReference>
<evidence type="ECO:0000313" key="10">
    <source>
        <dbReference type="EMBL" id="CEO99186.1"/>
    </source>
</evidence>
<evidence type="ECO:0008006" key="12">
    <source>
        <dbReference type="Google" id="ProtNLM"/>
    </source>
</evidence>
<feature type="domain" description="Protein kinase" evidence="8">
    <location>
        <begin position="47"/>
        <end position="302"/>
    </location>
</feature>
<proteinExistence type="inferred from homology"/>
<dbReference type="Gene3D" id="1.10.510.10">
    <property type="entry name" value="Transferase(Phosphotransferase) domain 1"/>
    <property type="match status" value="1"/>
</dbReference>
<dbReference type="SUPFAM" id="SSF56112">
    <property type="entry name" value="Protein kinase-like (PK-like)"/>
    <property type="match status" value="1"/>
</dbReference>
<keyword evidence="2" id="KW-0808">Transferase</keyword>
<dbReference type="AlphaFoldDB" id="A0A0G4IVU5"/>
<dbReference type="Pfam" id="PF00069">
    <property type="entry name" value="Pkinase"/>
    <property type="match status" value="1"/>
</dbReference>
<keyword evidence="5 6" id="KW-0067">ATP-binding</keyword>
<dbReference type="Gene3D" id="3.30.200.20">
    <property type="entry name" value="Phosphorylase Kinase, domain 1"/>
    <property type="match status" value="1"/>
</dbReference>
<evidence type="ECO:0000256" key="1">
    <source>
        <dbReference type="ARBA" id="ARBA00022527"/>
    </source>
</evidence>
<dbReference type="PANTHER" id="PTHR24353:SF37">
    <property type="entry name" value="CAMP-DEPENDENT PROTEIN KINASE CATALYTIC SUBUNIT PRKX"/>
    <property type="match status" value="1"/>
</dbReference>
<evidence type="ECO:0000259" key="9">
    <source>
        <dbReference type="PROSITE" id="PS51285"/>
    </source>
</evidence>
<reference evidence="10 11" key="1">
    <citation type="submission" date="2015-02" db="EMBL/GenBank/DDBJ databases">
        <authorList>
            <person name="Chooi Y.-H."/>
        </authorList>
    </citation>
    <scope>NUCLEOTIDE SEQUENCE [LARGE SCALE GENOMIC DNA]</scope>
    <source>
        <strain evidence="10">E3</strain>
    </source>
</reference>
<evidence type="ECO:0000256" key="5">
    <source>
        <dbReference type="ARBA" id="ARBA00022840"/>
    </source>
</evidence>
<dbReference type="InterPro" id="IPR011009">
    <property type="entry name" value="Kinase-like_dom_sf"/>
</dbReference>
<feature type="domain" description="AGC-kinase C-terminal" evidence="9">
    <location>
        <begin position="303"/>
        <end position="350"/>
    </location>
</feature>
<evidence type="ECO:0000256" key="2">
    <source>
        <dbReference type="ARBA" id="ARBA00022679"/>
    </source>
</evidence>
<dbReference type="PANTHER" id="PTHR24353">
    <property type="entry name" value="CYCLIC NUCLEOTIDE-DEPENDENT PROTEIN KINASE"/>
    <property type="match status" value="1"/>
</dbReference>
<name>A0A0G4IVU5_PLABS</name>
<dbReference type="InterPro" id="IPR008271">
    <property type="entry name" value="Ser/Thr_kinase_AS"/>
</dbReference>
<dbReference type="STRING" id="37360.A0A0G4IVU5"/>
<keyword evidence="3 6" id="KW-0547">Nucleotide-binding</keyword>
<dbReference type="GO" id="GO:0005952">
    <property type="term" value="C:cAMP-dependent protein kinase complex"/>
    <property type="evidence" value="ECO:0007669"/>
    <property type="project" value="TreeGrafter"/>
</dbReference>
<keyword evidence="4" id="KW-0418">Kinase</keyword>
<dbReference type="InterPro" id="IPR000719">
    <property type="entry name" value="Prot_kinase_dom"/>
</dbReference>
<dbReference type="Proteomes" id="UP000039324">
    <property type="component" value="Unassembled WGS sequence"/>
</dbReference>
<dbReference type="PROSITE" id="PS50011">
    <property type="entry name" value="PROTEIN_KINASE_DOM"/>
    <property type="match status" value="1"/>
</dbReference>
<dbReference type="PROSITE" id="PS00108">
    <property type="entry name" value="PROTEIN_KINASE_ST"/>
    <property type="match status" value="1"/>
</dbReference>
<accession>A0A0G4IVU5</accession>
<dbReference type="InterPro" id="IPR017441">
    <property type="entry name" value="Protein_kinase_ATP_BS"/>
</dbReference>
<dbReference type="SMART" id="SM00220">
    <property type="entry name" value="S_TKc"/>
    <property type="match status" value="1"/>
</dbReference>
<dbReference type="GO" id="GO:0005524">
    <property type="term" value="F:ATP binding"/>
    <property type="evidence" value="ECO:0007669"/>
    <property type="project" value="UniProtKB-UniRule"/>
</dbReference>
<dbReference type="FunFam" id="1.10.510.10:FF:000210">
    <property type="entry name" value="Non-specific serine/threonine protein kinase"/>
    <property type="match status" value="1"/>
</dbReference>
<protein>
    <recommendedName>
        <fullName evidence="12">Protein kinase domain-containing protein</fullName>
    </recommendedName>
</protein>
<dbReference type="OMA" id="TQWERIF"/>
<dbReference type="OrthoDB" id="63267at2759"/>
<gene>
    <name evidence="10" type="ORF">PBRA_001092</name>
</gene>
<evidence type="ECO:0000313" key="11">
    <source>
        <dbReference type="Proteomes" id="UP000039324"/>
    </source>
</evidence>
<keyword evidence="1 7" id="KW-0723">Serine/threonine-protein kinase</keyword>
<keyword evidence="11" id="KW-1185">Reference proteome</keyword>
<dbReference type="GO" id="GO:0004691">
    <property type="term" value="F:cAMP-dependent protein kinase activity"/>
    <property type="evidence" value="ECO:0007669"/>
    <property type="project" value="TreeGrafter"/>
</dbReference>
<evidence type="ECO:0000256" key="6">
    <source>
        <dbReference type="PROSITE-ProRule" id="PRU10141"/>
    </source>
</evidence>
<comment type="similarity">
    <text evidence="7">Belongs to the protein kinase superfamily.</text>
</comment>